<evidence type="ECO:0000313" key="2">
    <source>
        <dbReference type="EMBL" id="MEJ8827416.1"/>
    </source>
</evidence>
<keyword evidence="1" id="KW-1133">Transmembrane helix</keyword>
<name>A0ABU8WBH6_9BURK</name>
<dbReference type="RefSeq" id="WP_340368441.1">
    <property type="nucleotide sequence ID" value="NZ_JBBKZV010000068.1"/>
</dbReference>
<organism evidence="2 3">
    <name type="scientific">Variovorax humicola</name>
    <dbReference type="NCBI Taxonomy" id="1769758"/>
    <lineage>
        <taxon>Bacteria</taxon>
        <taxon>Pseudomonadati</taxon>
        <taxon>Pseudomonadota</taxon>
        <taxon>Betaproteobacteria</taxon>
        <taxon>Burkholderiales</taxon>
        <taxon>Comamonadaceae</taxon>
        <taxon>Variovorax</taxon>
    </lineage>
</organism>
<dbReference type="Proteomes" id="UP001363010">
    <property type="component" value="Unassembled WGS sequence"/>
</dbReference>
<keyword evidence="1" id="KW-0812">Transmembrane</keyword>
<sequence>MTASPFTLFDEVYYVRFGVWLLCVPVIAWMLFASPWIIFRRLDGCKERASARAKKIGRWLLIMIVVYVAEGALGRTLARGCYAADEPRSPDGLYEMEVCYMAGNAQDGEFDGLVRLRSAKDGTILAEADVHNPSITWVYWEANEATVGKGSGSASINLPPSWLDRLRAKLP</sequence>
<proteinExistence type="predicted"/>
<reference evidence="2 3" key="1">
    <citation type="submission" date="2024-03" db="EMBL/GenBank/DDBJ databases">
        <title>Novel species of the genus Variovorax.</title>
        <authorList>
            <person name="Liu Q."/>
            <person name="Xin Y.-H."/>
        </authorList>
    </citation>
    <scope>NUCLEOTIDE SEQUENCE [LARGE SCALE GENOMIC DNA]</scope>
    <source>
        <strain evidence="2 3">KACC 18501</strain>
    </source>
</reference>
<evidence type="ECO:0000256" key="1">
    <source>
        <dbReference type="SAM" id="Phobius"/>
    </source>
</evidence>
<protein>
    <recommendedName>
        <fullName evidence="4">DUF3304 domain-containing protein</fullName>
    </recommendedName>
</protein>
<keyword evidence="1" id="KW-0472">Membrane</keyword>
<comment type="caution">
    <text evidence="2">The sequence shown here is derived from an EMBL/GenBank/DDBJ whole genome shotgun (WGS) entry which is preliminary data.</text>
</comment>
<dbReference type="EMBL" id="JBBKZV010000068">
    <property type="protein sequence ID" value="MEJ8827416.1"/>
    <property type="molecule type" value="Genomic_DNA"/>
</dbReference>
<feature type="transmembrane region" description="Helical" evidence="1">
    <location>
        <begin position="59"/>
        <end position="78"/>
    </location>
</feature>
<gene>
    <name evidence="2" type="ORF">WKW80_36480</name>
</gene>
<evidence type="ECO:0008006" key="4">
    <source>
        <dbReference type="Google" id="ProtNLM"/>
    </source>
</evidence>
<feature type="transmembrane region" description="Helical" evidence="1">
    <location>
        <begin position="17"/>
        <end position="39"/>
    </location>
</feature>
<keyword evidence="3" id="KW-1185">Reference proteome</keyword>
<evidence type="ECO:0000313" key="3">
    <source>
        <dbReference type="Proteomes" id="UP001363010"/>
    </source>
</evidence>
<accession>A0ABU8WBH6</accession>